<sequence>MVEMYLEETYALEQIAEKAAELLPTVEWKVCSGTQYEIDFEFTSSRQVFDSIKTTLIYKFNYLLVRLERRHHYC</sequence>
<protein>
    <submittedName>
        <fullName evidence="1">Uncharacterized protein</fullName>
    </submittedName>
</protein>
<dbReference type="GeneID" id="9813224"/>
<keyword evidence="2" id="KW-1185">Reference proteome</keyword>
<dbReference type="CTD" id="9813224"/>
<dbReference type="AlphaFoldDB" id="E3N7F6"/>
<evidence type="ECO:0000313" key="1">
    <source>
        <dbReference type="EMBL" id="EFO88539.1"/>
    </source>
</evidence>
<evidence type="ECO:0000313" key="2">
    <source>
        <dbReference type="Proteomes" id="UP000008281"/>
    </source>
</evidence>
<dbReference type="KEGG" id="crq:GCK72_019668"/>
<gene>
    <name evidence="1" type="ORF">CRE_13067</name>
</gene>
<dbReference type="HOGENOM" id="CLU_2690179_0_0_1"/>
<proteinExistence type="predicted"/>
<organism evidence="2">
    <name type="scientific">Caenorhabditis remanei</name>
    <name type="common">Caenorhabditis vulgaris</name>
    <dbReference type="NCBI Taxonomy" id="31234"/>
    <lineage>
        <taxon>Eukaryota</taxon>
        <taxon>Metazoa</taxon>
        <taxon>Ecdysozoa</taxon>
        <taxon>Nematoda</taxon>
        <taxon>Chromadorea</taxon>
        <taxon>Rhabditida</taxon>
        <taxon>Rhabditina</taxon>
        <taxon>Rhabditomorpha</taxon>
        <taxon>Rhabditoidea</taxon>
        <taxon>Rhabditidae</taxon>
        <taxon>Peloderinae</taxon>
        <taxon>Caenorhabditis</taxon>
    </lineage>
</organism>
<dbReference type="Proteomes" id="UP000008281">
    <property type="component" value="Unassembled WGS sequence"/>
</dbReference>
<dbReference type="EMBL" id="DS268547">
    <property type="protein sequence ID" value="EFO88539.1"/>
    <property type="molecule type" value="Genomic_DNA"/>
</dbReference>
<dbReference type="RefSeq" id="XP_003095705.2">
    <property type="nucleotide sequence ID" value="XM_003095657.2"/>
</dbReference>
<dbReference type="OrthoDB" id="2122982at2759"/>
<accession>E3N7F6</accession>
<reference evidence="1" key="1">
    <citation type="submission" date="2007-07" db="EMBL/GenBank/DDBJ databases">
        <title>PCAP assembly of the Caenorhabditis remanei genome.</title>
        <authorList>
            <consortium name="The Caenorhabditis remanei Sequencing Consortium"/>
            <person name="Wilson R.K."/>
        </authorList>
    </citation>
    <scope>NUCLEOTIDE SEQUENCE [LARGE SCALE GENOMIC DNA]</scope>
    <source>
        <strain evidence="1">PB4641</strain>
    </source>
</reference>
<name>E3N7F6_CAERE</name>
<dbReference type="STRING" id="31234.E3N7F6"/>